<dbReference type="SMART" id="SM00271">
    <property type="entry name" value="DnaJ"/>
    <property type="match status" value="1"/>
</dbReference>
<dbReference type="PROSITE" id="PS50076">
    <property type="entry name" value="DNAJ_2"/>
    <property type="match status" value="1"/>
</dbReference>
<dbReference type="EMBL" id="MN739389">
    <property type="protein sequence ID" value="QHT02053.1"/>
    <property type="molecule type" value="Genomic_DNA"/>
</dbReference>
<name>A0A6C0CCQ3_9ZZZZ</name>
<dbReference type="InterPro" id="IPR036869">
    <property type="entry name" value="J_dom_sf"/>
</dbReference>
<organism evidence="2">
    <name type="scientific">viral metagenome</name>
    <dbReference type="NCBI Taxonomy" id="1070528"/>
    <lineage>
        <taxon>unclassified sequences</taxon>
        <taxon>metagenomes</taxon>
        <taxon>organismal metagenomes</taxon>
    </lineage>
</organism>
<sequence length="323" mass="37296">MKISDAINILNIQNYNITNIQHISYNELKKHYHIQALLYHPDKNSNTENSTLIFQNINCAFSMLKEVIIDNDLKKDDLNGDDLNGDDLTGENTDNSYNKLLISFINYVINYYNNESNLYDLNLEDLKLEANKHLTIVIETLFSKLSLIILEDIYLLLIKFNSSSLITNKIVNIIKKIIINILEKKDIYIINPTISNLLNSDIYKLTIANEYVYVPLWHNELAFENAIIKIYPLLPSNVYLDGCNIIHYTYKNKFSTLLENIANNVNSLVITIDNNDYSIIINNLKLAKYQTYILKNQGIPSINSNNILDNSVKSDIVFHIHLD</sequence>
<reference evidence="2" key="1">
    <citation type="journal article" date="2020" name="Nature">
        <title>Giant virus diversity and host interactions through global metagenomics.</title>
        <authorList>
            <person name="Schulz F."/>
            <person name="Roux S."/>
            <person name="Paez-Espino D."/>
            <person name="Jungbluth S."/>
            <person name="Walsh D.A."/>
            <person name="Denef V.J."/>
            <person name="McMahon K.D."/>
            <person name="Konstantinidis K.T."/>
            <person name="Eloe-Fadrosh E.A."/>
            <person name="Kyrpides N.C."/>
            <person name="Woyke T."/>
        </authorList>
    </citation>
    <scope>NUCLEOTIDE SEQUENCE</scope>
    <source>
        <strain evidence="2">GVMAG-M-3300020523-10</strain>
    </source>
</reference>
<feature type="domain" description="J" evidence="1">
    <location>
        <begin position="5"/>
        <end position="80"/>
    </location>
</feature>
<proteinExistence type="predicted"/>
<dbReference type="Gene3D" id="1.10.287.110">
    <property type="entry name" value="DnaJ domain"/>
    <property type="match status" value="1"/>
</dbReference>
<dbReference type="CDD" id="cd06257">
    <property type="entry name" value="DnaJ"/>
    <property type="match status" value="1"/>
</dbReference>
<accession>A0A6C0CCQ3</accession>
<evidence type="ECO:0000313" key="2">
    <source>
        <dbReference type="EMBL" id="QHT02053.1"/>
    </source>
</evidence>
<dbReference type="SUPFAM" id="SSF46565">
    <property type="entry name" value="Chaperone J-domain"/>
    <property type="match status" value="1"/>
</dbReference>
<dbReference type="AlphaFoldDB" id="A0A6C0CCQ3"/>
<protein>
    <recommendedName>
        <fullName evidence="1">J domain-containing protein</fullName>
    </recommendedName>
</protein>
<dbReference type="InterPro" id="IPR001623">
    <property type="entry name" value="DnaJ_domain"/>
</dbReference>
<dbReference type="Pfam" id="PF00226">
    <property type="entry name" value="DnaJ"/>
    <property type="match status" value="1"/>
</dbReference>
<evidence type="ECO:0000259" key="1">
    <source>
        <dbReference type="PROSITE" id="PS50076"/>
    </source>
</evidence>